<dbReference type="Gene3D" id="1.10.443.10">
    <property type="entry name" value="Intergrase catalytic core"/>
    <property type="match status" value="1"/>
</dbReference>
<gene>
    <name evidence="3" type="ORF">EV643_1651</name>
</gene>
<keyword evidence="4" id="KW-1185">Reference proteome</keyword>
<dbReference type="Proteomes" id="UP000295388">
    <property type="component" value="Unassembled WGS sequence"/>
</dbReference>
<accession>A0A4R6IV55</accession>
<dbReference type="InterPro" id="IPR011010">
    <property type="entry name" value="DNA_brk_join_enz"/>
</dbReference>
<dbReference type="InterPro" id="IPR050090">
    <property type="entry name" value="Tyrosine_recombinase_XerCD"/>
</dbReference>
<dbReference type="GO" id="GO:0015074">
    <property type="term" value="P:DNA integration"/>
    <property type="evidence" value="ECO:0007669"/>
    <property type="project" value="InterPro"/>
</dbReference>
<name>A0A4R6IV55_9ACTN</name>
<dbReference type="SUPFAM" id="SSF56349">
    <property type="entry name" value="DNA breaking-rejoining enzymes"/>
    <property type="match status" value="1"/>
</dbReference>
<proteinExistence type="predicted"/>
<dbReference type="GO" id="GO:0006310">
    <property type="term" value="P:DNA recombination"/>
    <property type="evidence" value="ECO:0007669"/>
    <property type="project" value="UniProtKB-KW"/>
</dbReference>
<dbReference type="AlphaFoldDB" id="A0A4R6IV55"/>
<dbReference type="EMBL" id="SNWQ01000065">
    <property type="protein sequence ID" value="TDO26241.1"/>
    <property type="molecule type" value="Genomic_DNA"/>
</dbReference>
<evidence type="ECO:0000256" key="1">
    <source>
        <dbReference type="ARBA" id="ARBA00023172"/>
    </source>
</evidence>
<comment type="caution">
    <text evidence="3">The sequence shown here is derived from an EMBL/GenBank/DDBJ whole genome shotgun (WGS) entry which is preliminary data.</text>
</comment>
<dbReference type="Pfam" id="PF00589">
    <property type="entry name" value="Phage_integrase"/>
    <property type="match status" value="1"/>
</dbReference>
<dbReference type="CDD" id="cd00397">
    <property type="entry name" value="DNA_BRE_C"/>
    <property type="match status" value="1"/>
</dbReference>
<keyword evidence="1" id="KW-0233">DNA recombination</keyword>
<dbReference type="PROSITE" id="PS51898">
    <property type="entry name" value="TYR_RECOMBINASE"/>
    <property type="match status" value="1"/>
</dbReference>
<dbReference type="InterPro" id="IPR013762">
    <property type="entry name" value="Integrase-like_cat_sf"/>
</dbReference>
<reference evidence="3 4" key="1">
    <citation type="submission" date="2019-03" db="EMBL/GenBank/DDBJ databases">
        <title>Genomic Encyclopedia of Type Strains, Phase III (KMG-III): the genomes of soil and plant-associated and newly described type strains.</title>
        <authorList>
            <person name="Whitman W."/>
        </authorList>
    </citation>
    <scope>NUCLEOTIDE SEQUENCE [LARGE SCALE GENOMIC DNA]</scope>
    <source>
        <strain evidence="3 4">VKM Ac-2527</strain>
    </source>
</reference>
<sequence>MVDRDRPSTPGVREVFIEYLRRRAVGLDYNTLSQLAHLLTQLFWSNVEKVNPGQVGLQLSEETYQQWKQSVSVLPSGGRLLNMLNVLLRIRSFYLDLQSWAYDDPALWGPWVAPCPVRETEVRRTHVARRRINERMADRTRIRQPLLPLLVDHVANQWLYYRDLLAATEAASLGEHFTYGGVRWQRTASENDRRYVQRGEDYRLRAVNRDTGELVNVSLEEEGAFFDWAMVEIMRHAGLRIEELLELTHLSIRNYQRTNGEVIALLVITPSKSDRERVIPMSAELFHAIAQVIKRHRAQHGTVPLAHSYDPYERVWKASLPYLFQRLNGLHRSAMTPTTIRRRLQECCTALAKIHPEFEGVRFAPHDFRRLFATELVNSGLPIHIGAALLGHLSIETTRGYVNPRELQQMGEIQRIAC</sequence>
<evidence type="ECO:0000313" key="4">
    <source>
        <dbReference type="Proteomes" id="UP000295388"/>
    </source>
</evidence>
<dbReference type="PANTHER" id="PTHR30349">
    <property type="entry name" value="PHAGE INTEGRASE-RELATED"/>
    <property type="match status" value="1"/>
</dbReference>
<evidence type="ECO:0000313" key="3">
    <source>
        <dbReference type="EMBL" id="TDO26241.1"/>
    </source>
</evidence>
<dbReference type="InterPro" id="IPR002104">
    <property type="entry name" value="Integrase_catalytic"/>
</dbReference>
<evidence type="ECO:0000259" key="2">
    <source>
        <dbReference type="PROSITE" id="PS51898"/>
    </source>
</evidence>
<dbReference type="PANTHER" id="PTHR30349:SF64">
    <property type="entry name" value="PROPHAGE INTEGRASE INTD-RELATED"/>
    <property type="match status" value="1"/>
</dbReference>
<protein>
    <submittedName>
        <fullName evidence="3">Phage integrase family protein</fullName>
    </submittedName>
</protein>
<feature type="domain" description="Tyr recombinase" evidence="2">
    <location>
        <begin position="202"/>
        <end position="414"/>
    </location>
</feature>
<dbReference type="GO" id="GO:0003677">
    <property type="term" value="F:DNA binding"/>
    <property type="evidence" value="ECO:0007669"/>
    <property type="project" value="InterPro"/>
</dbReference>
<organism evidence="3 4">
    <name type="scientific">Kribbella caucasensis</name>
    <dbReference type="NCBI Taxonomy" id="2512215"/>
    <lineage>
        <taxon>Bacteria</taxon>
        <taxon>Bacillati</taxon>
        <taxon>Actinomycetota</taxon>
        <taxon>Actinomycetes</taxon>
        <taxon>Propionibacteriales</taxon>
        <taxon>Kribbellaceae</taxon>
        <taxon>Kribbella</taxon>
    </lineage>
</organism>